<accession>A0ABS0Y7J0</accession>
<reference evidence="2" key="1">
    <citation type="submission" date="2020-12" db="EMBL/GenBank/DDBJ databases">
        <title>Hymenobacter sp.</title>
        <authorList>
            <person name="Kim M.K."/>
        </authorList>
    </citation>
    <scope>NUCLEOTIDE SEQUENCE [LARGE SCALE GENOMIC DNA]</scope>
    <source>
        <strain evidence="2">BT325</strain>
    </source>
</reference>
<keyword evidence="2" id="KW-1185">Reference proteome</keyword>
<evidence type="ECO:0000313" key="2">
    <source>
        <dbReference type="Proteomes" id="UP000620670"/>
    </source>
</evidence>
<proteinExistence type="predicted"/>
<evidence type="ECO:0008006" key="3">
    <source>
        <dbReference type="Google" id="ProtNLM"/>
    </source>
</evidence>
<sequence>MPVRNAHKAVVPAEFPELAMLAWNRNPERPIPGEEALALYERNWRHVDKDHLTLREAELIHELAEEFGNGYLLAS</sequence>
<dbReference type="EMBL" id="JAELXT010000043">
    <property type="protein sequence ID" value="MBJ6128254.1"/>
    <property type="molecule type" value="Genomic_DNA"/>
</dbReference>
<organism evidence="1 2">
    <name type="scientific">Microvirga splendida</name>
    <dbReference type="NCBI Taxonomy" id="2795727"/>
    <lineage>
        <taxon>Bacteria</taxon>
        <taxon>Pseudomonadati</taxon>
        <taxon>Pseudomonadota</taxon>
        <taxon>Alphaproteobacteria</taxon>
        <taxon>Hyphomicrobiales</taxon>
        <taxon>Methylobacteriaceae</taxon>
        <taxon>Microvirga</taxon>
    </lineage>
</organism>
<dbReference type="Proteomes" id="UP000620670">
    <property type="component" value="Unassembled WGS sequence"/>
</dbReference>
<protein>
    <recommendedName>
        <fullName evidence="3">Aminopeptidase</fullName>
    </recommendedName>
</protein>
<comment type="caution">
    <text evidence="1">The sequence shown here is derived from an EMBL/GenBank/DDBJ whole genome shotgun (WGS) entry which is preliminary data.</text>
</comment>
<evidence type="ECO:0000313" key="1">
    <source>
        <dbReference type="EMBL" id="MBJ6128254.1"/>
    </source>
</evidence>
<name>A0ABS0Y7J0_9HYPH</name>
<gene>
    <name evidence="1" type="ORF">JAO75_22900</name>
</gene>